<proteinExistence type="predicted"/>
<sequence>MNHPSDPAPLAWPERFELTVNGIPAPQGSKRHIGGGRMIEMSKKLPAWRKVVIEAAQAEAGPEWEAMTPPLRASLHVLLPRPKKSKHRGPWSPPDLDKLQRAIGDALEQAGVIVDDAGIVEWHARKDWTFEDGQPGAFISVERIPNRVEPFIHHHQTHENTPRSDQNADND</sequence>
<name>A0ABV5X4E0_9MICO</name>
<comment type="caution">
    <text evidence="1">The sequence shown here is derived from an EMBL/GenBank/DDBJ whole genome shotgun (WGS) entry which is preliminary data.</text>
</comment>
<dbReference type="RefSeq" id="WP_376841218.1">
    <property type="nucleotide sequence ID" value="NZ_JBHMAU010000075.1"/>
</dbReference>
<reference evidence="1 2" key="1">
    <citation type="submission" date="2024-09" db="EMBL/GenBank/DDBJ databases">
        <authorList>
            <person name="Sun Q."/>
            <person name="Mori K."/>
        </authorList>
    </citation>
    <scope>NUCLEOTIDE SEQUENCE [LARGE SCALE GENOMIC DNA]</scope>
    <source>
        <strain evidence="1 2">JCM 11683</strain>
    </source>
</reference>
<keyword evidence="2" id="KW-1185">Reference proteome</keyword>
<evidence type="ECO:0000313" key="2">
    <source>
        <dbReference type="Proteomes" id="UP001589707"/>
    </source>
</evidence>
<evidence type="ECO:0000313" key="1">
    <source>
        <dbReference type="EMBL" id="MFB9777298.1"/>
    </source>
</evidence>
<gene>
    <name evidence="1" type="ORF">ACFFN1_12960</name>
</gene>
<dbReference type="InterPro" id="IPR036614">
    <property type="entry name" value="RusA-like_sf"/>
</dbReference>
<dbReference type="InterPro" id="IPR008822">
    <property type="entry name" value="Endonuclease_RusA-like"/>
</dbReference>
<organism evidence="1 2">
    <name type="scientific">Brevibacterium otitidis</name>
    <dbReference type="NCBI Taxonomy" id="53364"/>
    <lineage>
        <taxon>Bacteria</taxon>
        <taxon>Bacillati</taxon>
        <taxon>Actinomycetota</taxon>
        <taxon>Actinomycetes</taxon>
        <taxon>Micrococcales</taxon>
        <taxon>Brevibacteriaceae</taxon>
        <taxon>Brevibacterium</taxon>
    </lineage>
</organism>
<protein>
    <submittedName>
        <fullName evidence="1">RusA family crossover junction endodeoxyribonuclease</fullName>
    </submittedName>
</protein>
<dbReference type="Proteomes" id="UP001589707">
    <property type="component" value="Unassembled WGS sequence"/>
</dbReference>
<dbReference type="SUPFAM" id="SSF103084">
    <property type="entry name" value="Holliday junction resolvase RusA"/>
    <property type="match status" value="1"/>
</dbReference>
<accession>A0ABV5X4E0</accession>
<dbReference type="Pfam" id="PF05866">
    <property type="entry name" value="RusA"/>
    <property type="match status" value="1"/>
</dbReference>
<dbReference type="Gene3D" id="3.30.1330.70">
    <property type="entry name" value="Holliday junction resolvase RusA"/>
    <property type="match status" value="1"/>
</dbReference>
<dbReference type="EMBL" id="JBHMAU010000075">
    <property type="protein sequence ID" value="MFB9777298.1"/>
    <property type="molecule type" value="Genomic_DNA"/>
</dbReference>